<feature type="compositionally biased region" description="Pro residues" evidence="1">
    <location>
        <begin position="205"/>
        <end position="218"/>
    </location>
</feature>
<dbReference type="InterPro" id="IPR001810">
    <property type="entry name" value="F-box_dom"/>
</dbReference>
<feature type="region of interest" description="Disordered" evidence="1">
    <location>
        <begin position="113"/>
        <end position="132"/>
    </location>
</feature>
<dbReference type="Gene3D" id="1.20.1280.50">
    <property type="match status" value="1"/>
</dbReference>
<proteinExistence type="predicted"/>
<reference evidence="3" key="1">
    <citation type="submission" date="2020-07" db="EMBL/GenBank/DDBJ databases">
        <authorList>
            <person name="Lin J."/>
        </authorList>
    </citation>
    <scope>NUCLEOTIDE SEQUENCE</scope>
</reference>
<organism evidence="3">
    <name type="scientific">Ananas comosus var. bracteatus</name>
    <name type="common">red pineapple</name>
    <dbReference type="NCBI Taxonomy" id="296719"/>
    <lineage>
        <taxon>Eukaryota</taxon>
        <taxon>Viridiplantae</taxon>
        <taxon>Streptophyta</taxon>
        <taxon>Embryophyta</taxon>
        <taxon>Tracheophyta</taxon>
        <taxon>Spermatophyta</taxon>
        <taxon>Magnoliopsida</taxon>
        <taxon>Liliopsida</taxon>
        <taxon>Poales</taxon>
        <taxon>Bromeliaceae</taxon>
        <taxon>Bromelioideae</taxon>
        <taxon>Ananas</taxon>
    </lineage>
</organism>
<feature type="compositionally biased region" description="Basic residues" evidence="1">
    <location>
        <begin position="141"/>
        <end position="150"/>
    </location>
</feature>
<protein>
    <recommendedName>
        <fullName evidence="2">F-box domain-containing protein</fullName>
    </recommendedName>
</protein>
<feature type="region of interest" description="Disordered" evidence="1">
    <location>
        <begin position="141"/>
        <end position="227"/>
    </location>
</feature>
<evidence type="ECO:0000259" key="2">
    <source>
        <dbReference type="Pfam" id="PF12937"/>
    </source>
</evidence>
<dbReference type="Pfam" id="PF12937">
    <property type="entry name" value="F-box-like"/>
    <property type="match status" value="1"/>
</dbReference>
<dbReference type="PANTHER" id="PTHR44259">
    <property type="entry name" value="OS07G0183000 PROTEIN-RELATED"/>
    <property type="match status" value="1"/>
</dbReference>
<dbReference type="AlphaFoldDB" id="A0A6V7PDK6"/>
<feature type="domain" description="F-box" evidence="2">
    <location>
        <begin position="22"/>
        <end position="52"/>
    </location>
</feature>
<gene>
    <name evidence="3" type="ORF">CB5_LOCUS12151</name>
</gene>
<dbReference type="PANTHER" id="PTHR44259:SF114">
    <property type="entry name" value="OS06G0707300 PROTEIN"/>
    <property type="match status" value="1"/>
</dbReference>
<accession>A0A6V7PDK6</accession>
<dbReference type="EMBL" id="LR862147">
    <property type="protein sequence ID" value="CAD1828940.1"/>
    <property type="molecule type" value="Genomic_DNA"/>
</dbReference>
<evidence type="ECO:0000313" key="3">
    <source>
        <dbReference type="EMBL" id="CAD1828940.1"/>
    </source>
</evidence>
<name>A0A6V7PDK6_ANACO</name>
<dbReference type="SUPFAM" id="SSF81383">
    <property type="entry name" value="F-box domain"/>
    <property type="match status" value="1"/>
</dbReference>
<sequence length="517" mass="57538">MIKPLPFDGDGESGNELWAPFPSDILTHIASKLTAADYASARAACKSWRAVFSSVAAPAVPTPLPFLLPALHPPRSPPPPQPYPALLRLPPRPHRPLSPRRLNRCYTNSPIFPLGSVRNPRSARSFPLRHRPPRLRRLFPRLAHPPRSHLPHLPPQPPHRRHHPLPPPLSSVRYLFPVSDPRDVDQHLLSPPHQPRRSSTSPPSSASPPSPPTPPTTPRPSSSSSSSERRLLPLLHLWPERQLRCVEAPQPAQVPAYGLTDLIFHHGRCFAAITWSYSGRSLHGPADAIAVFDFHTYPAFQRLLHVRIRENYVAKNYTNFLIESAGELLLVTRHGEINAGRILVHRLPPLEGDVQARDFRRFIRRNCVYFTDVYRKVVNDRAVSVGCVYVFDMEKGITRKAFEVAQEHEMNMWSNLRPWSIERWKEELMRDFGTQPNHLRGCDLGFSGNGNRQDGVDGARGGGSIGVGLGLSSSGGDGSGCGSGGVGQLGRWMLWQRRLQQRWVTSVGTAADSAGLG</sequence>
<evidence type="ECO:0000256" key="1">
    <source>
        <dbReference type="SAM" id="MobiDB-lite"/>
    </source>
</evidence>
<dbReference type="InterPro" id="IPR036047">
    <property type="entry name" value="F-box-like_dom_sf"/>
</dbReference>
<dbReference type="InterPro" id="IPR050942">
    <property type="entry name" value="F-box_BR-signaling"/>
</dbReference>